<protein>
    <recommendedName>
        <fullName evidence="4">Tetratricopeptide repeat protein</fullName>
    </recommendedName>
</protein>
<reference evidence="3" key="1">
    <citation type="journal article" date="2022" name="Int. J. Syst. Evol. Microbiol.">
        <title>Anaeromyxobacter oryzae sp. nov., Anaeromyxobacter diazotrophicus sp. nov. and Anaeromyxobacter paludicola sp. nov., isolated from paddy soils.</title>
        <authorList>
            <person name="Itoh H."/>
            <person name="Xu Z."/>
            <person name="Mise K."/>
            <person name="Masuda Y."/>
            <person name="Ushijima N."/>
            <person name="Hayakawa C."/>
            <person name="Shiratori Y."/>
            <person name="Senoo K."/>
        </authorList>
    </citation>
    <scope>NUCLEOTIDE SEQUENCE [LARGE SCALE GENOMIC DNA]</scope>
    <source>
        <strain evidence="3">Red232</strain>
    </source>
</reference>
<evidence type="ECO:0000256" key="1">
    <source>
        <dbReference type="SAM" id="MobiDB-lite"/>
    </source>
</evidence>
<dbReference type="Proteomes" id="UP001162891">
    <property type="component" value="Chromosome"/>
</dbReference>
<dbReference type="Gene3D" id="1.25.40.10">
    <property type="entry name" value="Tetratricopeptide repeat domain"/>
    <property type="match status" value="2"/>
</dbReference>
<sequence length="549" mass="56693">MIAALVLVAVAAAAPPDLLDQARTAFAQADYVRAEQLALEAAAEPPDDTAALYLAGLARFREGRPAEALDAIDRAGSGADAPAAFHHNRAACLYELARYAEAESEYLRAADLDPALASVALVNAGFAALEAGAVDRARGDAARARAVATGAALDLVADLERQLPAAGGASTAPVAGDAIPSGAGATPAPGAAIAAAPRAPDDAFGGHVRLETGWDSNALQSGASGMGERAGTTASPTGSALATSEIGLSARRRLRDDLRGELGYGLLQLAYAAPLAADRSVQQHGLAARLELDLGERWRLGASVEGLLAFTGLSAFRGMQSAVGVRFWSALAESHAATTRLELGFAHQTGLASEFAYLGGERLEATLSQELRLHAVALGAGVRVLRDGLGDARLGAQPLPPSPTCPMGCTAEPLVAFGHDSATAWLSARVVPVRWFALELSGGVEWRRYLEADRLDLTQADGIGSVVYGDPRTMRRFLGGALATIRLAPRLSVLVRDDVVLSRPELAAGAGPQRMMMGSGSGVPDPATFAPDGRSYDKNVFTIGTSLAW</sequence>
<keyword evidence="3" id="KW-1185">Reference proteome</keyword>
<feature type="region of interest" description="Disordered" evidence="1">
    <location>
        <begin position="217"/>
        <end position="241"/>
    </location>
</feature>
<evidence type="ECO:0008006" key="4">
    <source>
        <dbReference type="Google" id="ProtNLM"/>
    </source>
</evidence>
<proteinExistence type="predicted"/>
<organism evidence="2 3">
    <name type="scientific">Anaeromyxobacter oryzae</name>
    <dbReference type="NCBI Taxonomy" id="2918170"/>
    <lineage>
        <taxon>Bacteria</taxon>
        <taxon>Pseudomonadati</taxon>
        <taxon>Myxococcota</taxon>
        <taxon>Myxococcia</taxon>
        <taxon>Myxococcales</taxon>
        <taxon>Cystobacterineae</taxon>
        <taxon>Anaeromyxobacteraceae</taxon>
        <taxon>Anaeromyxobacter</taxon>
    </lineage>
</organism>
<name>A0ABM7WS58_9BACT</name>
<dbReference type="EMBL" id="AP025591">
    <property type="protein sequence ID" value="BDG02268.1"/>
    <property type="molecule type" value="Genomic_DNA"/>
</dbReference>
<feature type="compositionally biased region" description="Polar residues" evidence="1">
    <location>
        <begin position="232"/>
        <end position="241"/>
    </location>
</feature>
<dbReference type="InterPro" id="IPR011990">
    <property type="entry name" value="TPR-like_helical_dom_sf"/>
</dbReference>
<evidence type="ECO:0000313" key="3">
    <source>
        <dbReference type="Proteomes" id="UP001162891"/>
    </source>
</evidence>
<gene>
    <name evidence="2" type="ORF">AMOR_12640</name>
</gene>
<dbReference type="SUPFAM" id="SSF48452">
    <property type="entry name" value="TPR-like"/>
    <property type="match status" value="1"/>
</dbReference>
<accession>A0ABM7WS58</accession>
<evidence type="ECO:0000313" key="2">
    <source>
        <dbReference type="EMBL" id="BDG02268.1"/>
    </source>
</evidence>
<dbReference type="RefSeq" id="WP_248359759.1">
    <property type="nucleotide sequence ID" value="NZ_AP025591.1"/>
</dbReference>